<feature type="coiled-coil region" evidence="14">
    <location>
        <begin position="842"/>
        <end position="869"/>
    </location>
</feature>
<keyword evidence="12" id="KW-0233">DNA recombination</keyword>
<evidence type="ECO:0000256" key="3">
    <source>
        <dbReference type="ARBA" id="ARBA00013368"/>
    </source>
</evidence>
<evidence type="ECO:0000259" key="15">
    <source>
        <dbReference type="Pfam" id="PF13476"/>
    </source>
</evidence>
<gene>
    <name evidence="16" type="ORF">BFW38_11750</name>
</gene>
<dbReference type="GO" id="GO:0006310">
    <property type="term" value="P:DNA recombination"/>
    <property type="evidence" value="ECO:0007669"/>
    <property type="project" value="UniProtKB-KW"/>
</dbReference>
<organism evidence="16 17">
    <name type="scientific">Terasakiispira papahanaumokuakeensis</name>
    <dbReference type="NCBI Taxonomy" id="197479"/>
    <lineage>
        <taxon>Bacteria</taxon>
        <taxon>Pseudomonadati</taxon>
        <taxon>Pseudomonadota</taxon>
        <taxon>Gammaproteobacteria</taxon>
        <taxon>Oceanospirillales</taxon>
        <taxon>Terasakiispira</taxon>
    </lineage>
</organism>
<feature type="domain" description="Rad50/SbcC-type AAA" evidence="15">
    <location>
        <begin position="6"/>
        <end position="250"/>
    </location>
</feature>
<comment type="subunit">
    <text evidence="2">Heterodimer of SbcC and SbcD.</text>
</comment>
<dbReference type="SUPFAM" id="SSF52540">
    <property type="entry name" value="P-loop containing nucleoside triphosphate hydrolases"/>
    <property type="match status" value="2"/>
</dbReference>
<evidence type="ECO:0000256" key="10">
    <source>
        <dbReference type="ARBA" id="ARBA00022840"/>
    </source>
</evidence>
<keyword evidence="10" id="KW-0067">ATP-binding</keyword>
<evidence type="ECO:0000256" key="2">
    <source>
        <dbReference type="ARBA" id="ARBA00011322"/>
    </source>
</evidence>
<comment type="similarity">
    <text evidence="1">Belongs to the SMC family. SbcC subfamily.</text>
</comment>
<proteinExistence type="inferred from homology"/>
<feature type="coiled-coil region" evidence="14">
    <location>
        <begin position="231"/>
        <end position="258"/>
    </location>
</feature>
<reference evidence="16 17" key="1">
    <citation type="submission" date="2016-08" db="EMBL/GenBank/DDBJ databases">
        <authorList>
            <person name="Seilhamer J.J."/>
        </authorList>
    </citation>
    <scope>NUCLEOTIDE SEQUENCE [LARGE SCALE GENOMIC DNA]</scope>
    <source>
        <strain evidence="16 17">PH27A</strain>
    </source>
</reference>
<keyword evidence="4" id="KW-0235">DNA replication</keyword>
<evidence type="ECO:0000256" key="8">
    <source>
        <dbReference type="ARBA" id="ARBA00022801"/>
    </source>
</evidence>
<evidence type="ECO:0000313" key="17">
    <source>
        <dbReference type="Proteomes" id="UP000094291"/>
    </source>
</evidence>
<dbReference type="GO" id="GO:0006302">
    <property type="term" value="P:double-strand break repair"/>
    <property type="evidence" value="ECO:0007669"/>
    <property type="project" value="InterPro"/>
</dbReference>
<evidence type="ECO:0000256" key="9">
    <source>
        <dbReference type="ARBA" id="ARBA00022839"/>
    </source>
</evidence>
<dbReference type="STRING" id="197479.BFW38_11750"/>
<evidence type="ECO:0000256" key="7">
    <source>
        <dbReference type="ARBA" id="ARBA00022759"/>
    </source>
</evidence>
<keyword evidence="9" id="KW-0269">Exonuclease</keyword>
<protein>
    <recommendedName>
        <fullName evidence="3">Nuclease SbcCD subunit C</fullName>
    </recommendedName>
</protein>
<evidence type="ECO:0000256" key="4">
    <source>
        <dbReference type="ARBA" id="ARBA00022705"/>
    </source>
</evidence>
<accession>A0A1E2VAV0</accession>
<dbReference type="AlphaFoldDB" id="A0A1E2VAV0"/>
<feature type="coiled-coil region" evidence="14">
    <location>
        <begin position="768"/>
        <end position="816"/>
    </location>
</feature>
<evidence type="ECO:0000256" key="13">
    <source>
        <dbReference type="ARBA" id="ARBA00055999"/>
    </source>
</evidence>
<dbReference type="GO" id="GO:0005524">
    <property type="term" value="F:ATP binding"/>
    <property type="evidence" value="ECO:0007669"/>
    <property type="project" value="UniProtKB-KW"/>
</dbReference>
<evidence type="ECO:0000256" key="12">
    <source>
        <dbReference type="ARBA" id="ARBA00023172"/>
    </source>
</evidence>
<dbReference type="OrthoDB" id="9795626at2"/>
<dbReference type="Pfam" id="PF13476">
    <property type="entry name" value="AAA_23"/>
    <property type="match status" value="1"/>
</dbReference>
<dbReference type="InterPro" id="IPR027417">
    <property type="entry name" value="P-loop_NTPase"/>
</dbReference>
<dbReference type="GO" id="GO:0004519">
    <property type="term" value="F:endonuclease activity"/>
    <property type="evidence" value="ECO:0007669"/>
    <property type="project" value="UniProtKB-KW"/>
</dbReference>
<keyword evidence="11 14" id="KW-0175">Coiled coil</keyword>
<dbReference type="PANTHER" id="PTHR32114:SF2">
    <property type="entry name" value="ABC TRANSPORTER ABCH.3"/>
    <property type="match status" value="1"/>
</dbReference>
<feature type="coiled-coil region" evidence="14">
    <location>
        <begin position="333"/>
        <end position="398"/>
    </location>
</feature>
<dbReference type="GO" id="GO:0006260">
    <property type="term" value="P:DNA replication"/>
    <property type="evidence" value="ECO:0007669"/>
    <property type="project" value="UniProtKB-KW"/>
</dbReference>
<evidence type="ECO:0000256" key="1">
    <source>
        <dbReference type="ARBA" id="ARBA00006930"/>
    </source>
</evidence>
<feature type="coiled-coil region" evidence="14">
    <location>
        <begin position="503"/>
        <end position="537"/>
    </location>
</feature>
<keyword evidence="5" id="KW-0540">Nuclease</keyword>
<evidence type="ECO:0000256" key="6">
    <source>
        <dbReference type="ARBA" id="ARBA00022741"/>
    </source>
</evidence>
<dbReference type="Proteomes" id="UP000094291">
    <property type="component" value="Unassembled WGS sequence"/>
</dbReference>
<comment type="caution">
    <text evidence="16">The sequence shown here is derived from an EMBL/GenBank/DDBJ whole genome shotgun (WGS) entry which is preliminary data.</text>
</comment>
<keyword evidence="7" id="KW-0255">Endonuclease</keyword>
<dbReference type="GO" id="GO:0004527">
    <property type="term" value="F:exonuclease activity"/>
    <property type="evidence" value="ECO:0007669"/>
    <property type="project" value="UniProtKB-KW"/>
</dbReference>
<evidence type="ECO:0000256" key="11">
    <source>
        <dbReference type="ARBA" id="ARBA00023054"/>
    </source>
</evidence>
<sequence>MKILAIRLCNIAALAGEQCLDFTQPPLADAPLFALVGPTGSGKSSVLDALCLALYGTTPRLQRASHKGRMPQDDITFKDPRNLLRRGAAQGYAEVDFIGVDDQAYRARWSVRRARHQASGRLQAAEQSLTRLSDHTLLTQQSNEFKNQLPTYLGLTYEQFSRAVLLAQSEFSAFIQAEDAERSALLERLTGTELYSRIGQLAFAQARDAQQAVKEIEQRLGHQTPLDADTRAALDQHLTEVNAQLAQLKQQRQALQQAFTWQQQAQQLNTEKAQRLNALHTAQKDQDQIAPLAQRLQALDQAADILPQHREHQQLCAQTPALITEQTEQQNIIAQYQEAQAQQQQTLTQTEAECQQAEQALNEAQPKIDAAQHCDYQLTSLTEQHQELRQRWAQEQAQQAQRWQSLESLCHELGLTTDLEALPDTLAQAITQLDEQLDSTQVNPAYIDFEHPDFEHRDSEHRDSEHAPLRQVSLDLPLDEETLRTYEQQLETLTPSLQQAQQLAELDQQSQALQAQLKQLYQQLQEDQANEQQAQERYAQAKPILERQRRLRQDHIIELRTQLTPGEPCSVCGSLEHPWADPERLEAALTQLDADVERQQLDELSAEVERCHTQRLRSESHLNSVETQDQQLATRRQSLSQTWQYQLPRHCQGARQADDPVQWLTTQQQRLRNQRDQLRQLLEVQRAQQQQRLKLQTHRQHLAQVQTQLTQYQEQEQACQALQKRLEQNRENQTNLNTQRQTLLGEYDTVSQWQHQLQQRRNAAQTQWREAEKALQDTQLTLTRLESNHQHLTERLSQQQDRIAELNNACQTWLAQHPDVTSADLDRLLLDMPQAEQWRQQWQAAQTQTQQAQARLDDAQERWAQHQANAPVAADQTDLTQQLSDIDHQVETLDEQRLQDYSQIQQDDQQRAAQKQLSEALNQARQTYHRWQRLNEVIGDREGKTFRTMAQSVSLELLLAHANQQLQHLARRYRLQRGSTPMSLLVLDTEMGDEVRSVHSLSGGETFLVSLALALGLAGMASGHLRIESLFIDEGFGSLDPQSLQLAMDALDGLQAQGRKVGVISHVQEMHERMPVQIQVERQGNGASRLVVLDE</sequence>
<dbReference type="GO" id="GO:0016887">
    <property type="term" value="F:ATP hydrolysis activity"/>
    <property type="evidence" value="ECO:0007669"/>
    <property type="project" value="InterPro"/>
</dbReference>
<dbReference type="RefSeq" id="WP_068998934.1">
    <property type="nucleotide sequence ID" value="NZ_MDTQ01000001.1"/>
</dbReference>
<dbReference type="PANTHER" id="PTHR32114">
    <property type="entry name" value="ABC TRANSPORTER ABCH.3"/>
    <property type="match status" value="1"/>
</dbReference>
<evidence type="ECO:0000256" key="5">
    <source>
        <dbReference type="ARBA" id="ARBA00022722"/>
    </source>
</evidence>
<feature type="coiled-coil region" evidence="14">
    <location>
        <begin position="664"/>
        <end position="739"/>
    </location>
</feature>
<keyword evidence="8" id="KW-0378">Hydrolase</keyword>
<dbReference type="FunFam" id="3.40.50.300:FF:001446">
    <property type="entry name" value="DsDNA exonuclease SbcC"/>
    <property type="match status" value="1"/>
</dbReference>
<dbReference type="Pfam" id="PF13558">
    <property type="entry name" value="SbcC_Walker_B"/>
    <property type="match status" value="1"/>
</dbReference>
<dbReference type="EMBL" id="MDTQ01000001">
    <property type="protein sequence ID" value="ODC04101.1"/>
    <property type="molecule type" value="Genomic_DNA"/>
</dbReference>
<dbReference type="InterPro" id="IPR038729">
    <property type="entry name" value="Rad50/SbcC_AAA"/>
</dbReference>
<keyword evidence="17" id="KW-1185">Reference proteome</keyword>
<evidence type="ECO:0000313" key="16">
    <source>
        <dbReference type="EMBL" id="ODC04101.1"/>
    </source>
</evidence>
<evidence type="ECO:0000256" key="14">
    <source>
        <dbReference type="SAM" id="Coils"/>
    </source>
</evidence>
<keyword evidence="6" id="KW-0547">Nucleotide-binding</keyword>
<comment type="function">
    <text evidence="13">SbcCD cleaves DNA hairpin structures. These structures can inhibit DNA replication and are intermediates in certain DNA recombination reactions. The complex acts as a 3'-&gt;5' double strand exonuclease that can open hairpins. It also has a 5' single-strand endonuclease activity.</text>
</comment>
<dbReference type="Gene3D" id="3.40.50.300">
    <property type="entry name" value="P-loop containing nucleotide triphosphate hydrolases"/>
    <property type="match status" value="2"/>
</dbReference>
<name>A0A1E2VAV0_9GAMM</name>